<name>A0A2S1R1T3_9FLAO</name>
<dbReference type="EMBL" id="CP029186">
    <property type="protein sequence ID" value="AWH86501.1"/>
    <property type="molecule type" value="Genomic_DNA"/>
</dbReference>
<dbReference type="GO" id="GO:0003904">
    <property type="term" value="F:deoxyribodipyrimidine photo-lyase activity"/>
    <property type="evidence" value="ECO:0007669"/>
    <property type="project" value="TreeGrafter"/>
</dbReference>
<keyword evidence="1 3" id="KW-0285">Flavoprotein</keyword>
<keyword evidence="2 3" id="KW-0274">FAD</keyword>
<dbReference type="InterPro" id="IPR002081">
    <property type="entry name" value="Cryptochrome/DNA_photolyase_1"/>
</dbReference>
<keyword evidence="5" id="KW-0456">Lyase</keyword>
<evidence type="ECO:0000313" key="6">
    <source>
        <dbReference type="Proteomes" id="UP000244929"/>
    </source>
</evidence>
<feature type="domain" description="Cryptochrome/DNA photolyase FAD-binding" evidence="4">
    <location>
        <begin position="66"/>
        <end position="181"/>
    </location>
</feature>
<evidence type="ECO:0000256" key="2">
    <source>
        <dbReference type="ARBA" id="ARBA00022827"/>
    </source>
</evidence>
<comment type="cofactor">
    <cofactor evidence="3">
        <name>FAD</name>
        <dbReference type="ChEBI" id="CHEBI:57692"/>
    </cofactor>
    <text evidence="3">Binds 1 FAD per subunit.</text>
</comment>
<organism evidence="5 6">
    <name type="scientific">Flavobacterium album</name>
    <dbReference type="NCBI Taxonomy" id="2175091"/>
    <lineage>
        <taxon>Bacteria</taxon>
        <taxon>Pseudomonadati</taxon>
        <taxon>Bacteroidota</taxon>
        <taxon>Flavobacteriia</taxon>
        <taxon>Flavobacteriales</taxon>
        <taxon>Flavobacteriaceae</taxon>
        <taxon>Flavobacterium</taxon>
    </lineage>
</organism>
<dbReference type="PANTHER" id="PTHR11455:SF9">
    <property type="entry name" value="CRYPTOCHROME CIRCADIAN CLOCK 5 ISOFORM X1"/>
    <property type="match status" value="1"/>
</dbReference>
<dbReference type="InterPro" id="IPR005101">
    <property type="entry name" value="Cryptochr/Photolyase_FAD-bd"/>
</dbReference>
<dbReference type="Gene3D" id="1.25.40.80">
    <property type="match status" value="1"/>
</dbReference>
<dbReference type="InterPro" id="IPR036134">
    <property type="entry name" value="Crypto/Photolyase_FAD-like_sf"/>
</dbReference>
<dbReference type="SUPFAM" id="SSF48173">
    <property type="entry name" value="Cryptochrome/photolyase FAD-binding domain"/>
    <property type="match status" value="1"/>
</dbReference>
<dbReference type="Gene3D" id="1.10.579.10">
    <property type="entry name" value="DNA Cyclobutane Dipyrimidine Photolyase, subunit A, domain 3"/>
    <property type="match status" value="1"/>
</dbReference>
<keyword evidence="6" id="KW-1185">Reference proteome</keyword>
<evidence type="ECO:0000313" key="5">
    <source>
        <dbReference type="EMBL" id="AWH86501.1"/>
    </source>
</evidence>
<evidence type="ECO:0000259" key="4">
    <source>
        <dbReference type="Pfam" id="PF03441"/>
    </source>
</evidence>
<dbReference type="KEGG" id="falb:HYN59_15905"/>
<feature type="binding site" evidence="3">
    <location>
        <position position="66"/>
    </location>
    <ligand>
        <name>FAD</name>
        <dbReference type="ChEBI" id="CHEBI:57692"/>
    </ligand>
</feature>
<protein>
    <submittedName>
        <fullName evidence="5">Deoxyribodipyrimidine photolyase</fullName>
    </submittedName>
</protein>
<evidence type="ECO:0000256" key="1">
    <source>
        <dbReference type="ARBA" id="ARBA00022630"/>
    </source>
</evidence>
<gene>
    <name evidence="5" type="ORF">HYN59_15905</name>
</gene>
<feature type="binding site" evidence="3">
    <location>
        <position position="22"/>
    </location>
    <ligand>
        <name>FAD</name>
        <dbReference type="ChEBI" id="CHEBI:57692"/>
    </ligand>
</feature>
<dbReference type="Pfam" id="PF03441">
    <property type="entry name" value="FAD_binding_7"/>
    <property type="match status" value="1"/>
</dbReference>
<feature type="binding site" evidence="3">
    <location>
        <begin position="158"/>
        <end position="160"/>
    </location>
    <ligand>
        <name>FAD</name>
        <dbReference type="ChEBI" id="CHEBI:57692"/>
    </ligand>
</feature>
<accession>A0A2S1R1T3</accession>
<dbReference type="OrthoDB" id="9772484at2"/>
<evidence type="ECO:0000256" key="3">
    <source>
        <dbReference type="PIRSR" id="PIRSR602081-1"/>
    </source>
</evidence>
<feature type="binding site" evidence="3">
    <location>
        <begin position="69"/>
        <end position="76"/>
    </location>
    <ligand>
        <name>FAD</name>
        <dbReference type="ChEBI" id="CHEBI:57692"/>
    </ligand>
</feature>
<dbReference type="Proteomes" id="UP000244929">
    <property type="component" value="Chromosome"/>
</dbReference>
<reference evidence="5 6" key="1">
    <citation type="submission" date="2018-04" db="EMBL/GenBank/DDBJ databases">
        <title>Genome sequencing of Flavobacterium sp. HYN0059.</title>
        <authorList>
            <person name="Yi H."/>
            <person name="Baek C."/>
        </authorList>
    </citation>
    <scope>NUCLEOTIDE SEQUENCE [LARGE SCALE GENOMIC DNA]</scope>
    <source>
        <strain evidence="5 6">HYN0059</strain>
    </source>
</reference>
<dbReference type="PANTHER" id="PTHR11455">
    <property type="entry name" value="CRYPTOCHROME"/>
    <property type="match status" value="1"/>
</dbReference>
<dbReference type="AlphaFoldDB" id="A0A2S1R1T3"/>
<sequence length="360" mass="40842">MEFPVSYKHIISRIDDFDPLGYEHTRNFEDGGISGLSPYLSRGVISTKQLYLRLATRYGEPACSGFLKQLLWREYFQQRQVGGLLTAAPHPDTNRTRGVPVAVLRGVTGIEAIDGGIRKLYAGGYMHNHVRLYTAAVCGLAGYRIEMPSQWMYYHLFDGDIASNTGSWQWAAGMLTAKRYIANQDNINHYCRTSQSGTFLDMDYDALDRLAGIDALNECTEIAFSTVLPVTPLPKLDSRPVVLYTNYNLDPLWHCDGDFNRVLLLDSDHYRSYPVSEKVLEFTLGLAINIDGLQVYAGRYSDLRAAYPENRFIVREHPLFSYPGTEIEPREWLAGRVNNAAGSFTKYFKAIQNEYHGRFI</sequence>
<dbReference type="GO" id="GO:0071949">
    <property type="term" value="F:FAD binding"/>
    <property type="evidence" value="ECO:0007669"/>
    <property type="project" value="TreeGrafter"/>
</dbReference>
<proteinExistence type="predicted"/>
<dbReference type="GO" id="GO:0003677">
    <property type="term" value="F:DNA binding"/>
    <property type="evidence" value="ECO:0007669"/>
    <property type="project" value="TreeGrafter"/>
</dbReference>
<dbReference type="GO" id="GO:0009416">
    <property type="term" value="P:response to light stimulus"/>
    <property type="evidence" value="ECO:0007669"/>
    <property type="project" value="TreeGrafter"/>
</dbReference>